<comment type="subunit">
    <text evidence="4">Homotrimer.</text>
</comment>
<feature type="repeat" description="Lumazine-binding" evidence="11">
    <location>
        <begin position="1"/>
        <end position="97"/>
    </location>
</feature>
<keyword evidence="7" id="KW-0686">Riboflavin biosynthesis</keyword>
<evidence type="ECO:0000313" key="13">
    <source>
        <dbReference type="EMBL" id="MCL1140154.1"/>
    </source>
</evidence>
<dbReference type="NCBIfam" id="TIGR00187">
    <property type="entry name" value="ribE"/>
    <property type="match status" value="1"/>
</dbReference>
<accession>A0A9X1ZDB5</accession>
<dbReference type="PIRSF" id="PIRSF000498">
    <property type="entry name" value="Riboflavin_syn_A"/>
    <property type="match status" value="1"/>
</dbReference>
<dbReference type="CDD" id="cd00402">
    <property type="entry name" value="Riboflavin_synthase_like"/>
    <property type="match status" value="1"/>
</dbReference>
<comment type="function">
    <text evidence="2">Catalyzes the dismutation of two molecules of 6,7-dimethyl-8-ribityllumazine, resulting in the formation of riboflavin and 5-amino-6-(D-ribitylamino)uracil.</text>
</comment>
<dbReference type="Proteomes" id="UP001139293">
    <property type="component" value="Unassembled WGS sequence"/>
</dbReference>
<dbReference type="InterPro" id="IPR026017">
    <property type="entry name" value="Lumazine-bd_dom"/>
</dbReference>
<evidence type="ECO:0000256" key="9">
    <source>
        <dbReference type="ARBA" id="ARBA00022737"/>
    </source>
</evidence>
<evidence type="ECO:0000256" key="5">
    <source>
        <dbReference type="ARBA" id="ARBA00012827"/>
    </source>
</evidence>
<reference evidence="13" key="1">
    <citation type="submission" date="2022-01" db="EMBL/GenBank/DDBJ databases">
        <title>Whole genome-based taxonomy of the Shewanellaceae.</title>
        <authorList>
            <person name="Martin-Rodriguez A.J."/>
        </authorList>
    </citation>
    <scope>NUCLEOTIDE SEQUENCE</scope>
    <source>
        <strain evidence="13">KCTC 23973</strain>
    </source>
</reference>
<evidence type="ECO:0000256" key="4">
    <source>
        <dbReference type="ARBA" id="ARBA00011233"/>
    </source>
</evidence>
<dbReference type="PANTHER" id="PTHR21098">
    <property type="entry name" value="RIBOFLAVIN SYNTHASE ALPHA CHAIN"/>
    <property type="match status" value="1"/>
</dbReference>
<dbReference type="FunFam" id="2.40.30.20:FF:000004">
    <property type="entry name" value="Riboflavin synthase, alpha subunit"/>
    <property type="match status" value="1"/>
</dbReference>
<evidence type="ECO:0000259" key="12">
    <source>
        <dbReference type="PROSITE" id="PS51177"/>
    </source>
</evidence>
<evidence type="ECO:0000256" key="2">
    <source>
        <dbReference type="ARBA" id="ARBA00002803"/>
    </source>
</evidence>
<comment type="pathway">
    <text evidence="3">Cofactor biosynthesis; riboflavin biosynthesis; riboflavin from 2-hydroxy-3-oxobutyl phosphate and 5-amino-6-(D-ribitylamino)uracil: step 2/2.</text>
</comment>
<dbReference type="RefSeq" id="WP_248951206.1">
    <property type="nucleotide sequence ID" value="NZ_JAKILB010000012.1"/>
</dbReference>
<gene>
    <name evidence="13" type="ORF">L2740_16525</name>
</gene>
<name>A0A9X1ZDB5_9GAMM</name>
<evidence type="ECO:0000256" key="6">
    <source>
        <dbReference type="ARBA" id="ARBA00013950"/>
    </source>
</evidence>
<dbReference type="InterPro" id="IPR017938">
    <property type="entry name" value="Riboflavin_synthase-like_b-brl"/>
</dbReference>
<dbReference type="Pfam" id="PF00677">
    <property type="entry name" value="Lum_binding"/>
    <property type="match status" value="2"/>
</dbReference>
<dbReference type="InterPro" id="IPR001783">
    <property type="entry name" value="Lumazine-bd"/>
</dbReference>
<dbReference type="NCBIfam" id="NF006767">
    <property type="entry name" value="PRK09289.1"/>
    <property type="match status" value="1"/>
</dbReference>
<dbReference type="Gene3D" id="2.40.30.20">
    <property type="match status" value="2"/>
</dbReference>
<dbReference type="AlphaFoldDB" id="A0A9X1ZDB5"/>
<evidence type="ECO:0000256" key="11">
    <source>
        <dbReference type="PROSITE-ProRule" id="PRU00524"/>
    </source>
</evidence>
<feature type="domain" description="Lumazine-binding" evidence="12">
    <location>
        <begin position="98"/>
        <end position="194"/>
    </location>
</feature>
<dbReference type="GO" id="GO:0004746">
    <property type="term" value="F:riboflavin synthase activity"/>
    <property type="evidence" value="ECO:0007669"/>
    <property type="project" value="UniProtKB-UniRule"/>
</dbReference>
<evidence type="ECO:0000313" key="14">
    <source>
        <dbReference type="Proteomes" id="UP001139293"/>
    </source>
</evidence>
<dbReference type="PANTHER" id="PTHR21098:SF12">
    <property type="entry name" value="RIBOFLAVIN SYNTHASE"/>
    <property type="match status" value="1"/>
</dbReference>
<evidence type="ECO:0000256" key="7">
    <source>
        <dbReference type="ARBA" id="ARBA00022619"/>
    </source>
</evidence>
<keyword evidence="14" id="KW-1185">Reference proteome</keyword>
<dbReference type="SUPFAM" id="SSF63380">
    <property type="entry name" value="Riboflavin synthase domain-like"/>
    <property type="match status" value="2"/>
</dbReference>
<dbReference type="EC" id="2.5.1.9" evidence="5 10"/>
<feature type="domain" description="Lumazine-binding" evidence="12">
    <location>
        <begin position="1"/>
        <end position="97"/>
    </location>
</feature>
<protein>
    <recommendedName>
        <fullName evidence="6 10">Riboflavin synthase</fullName>
        <ecNumber evidence="5 10">2.5.1.9</ecNumber>
    </recommendedName>
</protein>
<evidence type="ECO:0000256" key="10">
    <source>
        <dbReference type="NCBIfam" id="TIGR00187"/>
    </source>
</evidence>
<proteinExistence type="predicted"/>
<dbReference type="GO" id="GO:0009231">
    <property type="term" value="P:riboflavin biosynthetic process"/>
    <property type="evidence" value="ECO:0007669"/>
    <property type="project" value="UniProtKB-KW"/>
</dbReference>
<comment type="catalytic activity">
    <reaction evidence="1">
        <text>2 6,7-dimethyl-8-(1-D-ribityl)lumazine + H(+) = 5-amino-6-(D-ribitylamino)uracil + riboflavin</text>
        <dbReference type="Rhea" id="RHEA:20772"/>
        <dbReference type="ChEBI" id="CHEBI:15378"/>
        <dbReference type="ChEBI" id="CHEBI:15934"/>
        <dbReference type="ChEBI" id="CHEBI:57986"/>
        <dbReference type="ChEBI" id="CHEBI:58201"/>
        <dbReference type="EC" id="2.5.1.9"/>
    </reaction>
</comment>
<keyword evidence="9" id="KW-0677">Repeat</keyword>
<dbReference type="EMBL" id="JAKILB010000012">
    <property type="protein sequence ID" value="MCL1140154.1"/>
    <property type="molecule type" value="Genomic_DNA"/>
</dbReference>
<organism evidence="13 14">
    <name type="scientific">Shewanella pneumatophori</name>
    <dbReference type="NCBI Taxonomy" id="314092"/>
    <lineage>
        <taxon>Bacteria</taxon>
        <taxon>Pseudomonadati</taxon>
        <taxon>Pseudomonadota</taxon>
        <taxon>Gammaproteobacteria</taxon>
        <taxon>Alteromonadales</taxon>
        <taxon>Shewanellaceae</taxon>
        <taxon>Shewanella</taxon>
    </lineage>
</organism>
<evidence type="ECO:0000256" key="3">
    <source>
        <dbReference type="ARBA" id="ARBA00004887"/>
    </source>
</evidence>
<dbReference type="FunFam" id="2.40.30.20:FF:000003">
    <property type="entry name" value="Riboflavin synthase, alpha subunit"/>
    <property type="match status" value="1"/>
</dbReference>
<evidence type="ECO:0000256" key="1">
    <source>
        <dbReference type="ARBA" id="ARBA00000968"/>
    </source>
</evidence>
<sequence>MFTGIIESVGHLRKVERRGDDIRLTVASGKLDLSDVKLGDSIATNGVCLTVVELMSDGYVADISAETVSLTGFSHYQVGKAVNLEKAVTPTTRLGGHMVSGHVDGIAQVEDRQLRGQAIEFWLSPPQELGRYIAHKGSITIDGVSLTVNEVQGHKFRLTIVPHTAGETTLVDLKAGDSVNIEVDLIARHLERLMSYGSQQADGAPKSEVTMELLARSGFLR</sequence>
<dbReference type="PROSITE" id="PS51177">
    <property type="entry name" value="LUMAZINE_BIND"/>
    <property type="match status" value="2"/>
</dbReference>
<comment type="caution">
    <text evidence="13">The sequence shown here is derived from an EMBL/GenBank/DDBJ whole genome shotgun (WGS) entry which is preliminary data.</text>
</comment>
<keyword evidence="8 13" id="KW-0808">Transferase</keyword>
<dbReference type="InterPro" id="IPR023366">
    <property type="entry name" value="ATP_synth_asu-like_sf"/>
</dbReference>
<dbReference type="NCBIfam" id="NF009566">
    <property type="entry name" value="PRK13020.1"/>
    <property type="match status" value="1"/>
</dbReference>
<feature type="repeat" description="Lumazine-binding" evidence="11">
    <location>
        <begin position="98"/>
        <end position="194"/>
    </location>
</feature>
<evidence type="ECO:0000256" key="8">
    <source>
        <dbReference type="ARBA" id="ARBA00022679"/>
    </source>
</evidence>